<protein>
    <submittedName>
        <fullName evidence="2">Pimeloyl-ACP methyl ester carboxylesterase</fullName>
    </submittedName>
</protein>
<reference evidence="2 3" key="1">
    <citation type="submission" date="2023-07" db="EMBL/GenBank/DDBJ databases">
        <title>Genomic Encyclopedia of Type Strains, Phase IV (KMG-IV): sequencing the most valuable type-strain genomes for metagenomic binning, comparative biology and taxonomic classification.</title>
        <authorList>
            <person name="Goeker M."/>
        </authorList>
    </citation>
    <scope>NUCLEOTIDE SEQUENCE [LARGE SCALE GENOMIC DNA]</scope>
    <source>
        <strain evidence="2 3">DSM 12751</strain>
    </source>
</reference>
<evidence type="ECO:0000259" key="1">
    <source>
        <dbReference type="Pfam" id="PF00561"/>
    </source>
</evidence>
<dbReference type="InterPro" id="IPR029058">
    <property type="entry name" value="AB_hydrolase_fold"/>
</dbReference>
<name>A0ABT9VZP8_9BACI</name>
<dbReference type="PRINTS" id="PR00111">
    <property type="entry name" value="ABHYDROLASE"/>
</dbReference>
<dbReference type="RefSeq" id="WP_307394663.1">
    <property type="nucleotide sequence ID" value="NZ_BAAADK010000020.1"/>
</dbReference>
<sequence length="260" mass="29540">MPEAKVNGTTIYYESVGKGTPLFLIPGLGGVAGMYKPQKEFFKLLYHVIIPELRGNGRSGELQGSPKEVMDTQCQDIKELMDELEIEEAILVGVSYGGVFCQRFATLFPQKVKGLVIVDSFCDTRVKTIGLAHLVAAYLAVPMYYLPTAWLAKMTELTYKKWPVAAEEMRKTMEHIRKKEVVKQRLYINKLNYTEYLPNVHCPTLLISGKQMPGSWMEQLKKLLPRATLIYLEDSFDPSNLCQPDLFNQRVYDFLDSLPG</sequence>
<dbReference type="PANTHER" id="PTHR43798">
    <property type="entry name" value="MONOACYLGLYCEROL LIPASE"/>
    <property type="match status" value="1"/>
</dbReference>
<dbReference type="EMBL" id="JAUSTY010000008">
    <property type="protein sequence ID" value="MDQ0166452.1"/>
    <property type="molecule type" value="Genomic_DNA"/>
</dbReference>
<dbReference type="Gene3D" id="3.40.50.1820">
    <property type="entry name" value="alpha/beta hydrolase"/>
    <property type="match status" value="1"/>
</dbReference>
<dbReference type="Proteomes" id="UP001235840">
    <property type="component" value="Unassembled WGS sequence"/>
</dbReference>
<dbReference type="InterPro" id="IPR050266">
    <property type="entry name" value="AB_hydrolase_sf"/>
</dbReference>
<keyword evidence="3" id="KW-1185">Reference proteome</keyword>
<proteinExistence type="predicted"/>
<comment type="caution">
    <text evidence="2">The sequence shown here is derived from an EMBL/GenBank/DDBJ whole genome shotgun (WGS) entry which is preliminary data.</text>
</comment>
<evidence type="ECO:0000313" key="3">
    <source>
        <dbReference type="Proteomes" id="UP001235840"/>
    </source>
</evidence>
<dbReference type="Pfam" id="PF00561">
    <property type="entry name" value="Abhydrolase_1"/>
    <property type="match status" value="1"/>
</dbReference>
<organism evidence="2 3">
    <name type="scientific">Caldalkalibacillus horti</name>
    <dbReference type="NCBI Taxonomy" id="77523"/>
    <lineage>
        <taxon>Bacteria</taxon>
        <taxon>Bacillati</taxon>
        <taxon>Bacillota</taxon>
        <taxon>Bacilli</taxon>
        <taxon>Bacillales</taxon>
        <taxon>Bacillaceae</taxon>
        <taxon>Caldalkalibacillus</taxon>
    </lineage>
</organism>
<dbReference type="SUPFAM" id="SSF53474">
    <property type="entry name" value="alpha/beta-Hydrolases"/>
    <property type="match status" value="1"/>
</dbReference>
<evidence type="ECO:0000313" key="2">
    <source>
        <dbReference type="EMBL" id="MDQ0166452.1"/>
    </source>
</evidence>
<dbReference type="InterPro" id="IPR000073">
    <property type="entry name" value="AB_hydrolase_1"/>
</dbReference>
<gene>
    <name evidence="2" type="ORF">J2S11_002356</name>
</gene>
<accession>A0ABT9VZP8</accession>
<feature type="domain" description="AB hydrolase-1" evidence="1">
    <location>
        <begin position="21"/>
        <end position="123"/>
    </location>
</feature>